<gene>
    <name evidence="9" type="primary">flgA</name>
    <name evidence="9" type="ORF">GCM10007895_03030</name>
</gene>
<dbReference type="PANTHER" id="PTHR36307">
    <property type="entry name" value="FLAGELLA BASAL BODY P-RING FORMATION PROTEIN FLGA"/>
    <property type="match status" value="1"/>
</dbReference>
<dbReference type="GO" id="GO:0042597">
    <property type="term" value="C:periplasmic space"/>
    <property type="evidence" value="ECO:0007669"/>
    <property type="project" value="UniProtKB-SubCell"/>
</dbReference>
<evidence type="ECO:0000256" key="5">
    <source>
        <dbReference type="ARBA" id="ARBA00022764"/>
    </source>
</evidence>
<proteinExistence type="inferred from homology"/>
<dbReference type="Proteomes" id="UP001161422">
    <property type="component" value="Unassembled WGS sequence"/>
</dbReference>
<dbReference type="EMBL" id="BSNC01000001">
    <property type="protein sequence ID" value="GLP94997.1"/>
    <property type="molecule type" value="Genomic_DNA"/>
</dbReference>
<keyword evidence="9" id="KW-0969">Cilium</keyword>
<dbReference type="RefSeq" id="WP_245837143.1">
    <property type="nucleotide sequence ID" value="NZ_BSNC01000001.1"/>
</dbReference>
<dbReference type="InterPro" id="IPR017585">
    <property type="entry name" value="SAF_FlgA"/>
</dbReference>
<dbReference type="PANTHER" id="PTHR36307:SF1">
    <property type="entry name" value="FLAGELLA BASAL BODY P-RING FORMATION PROTEIN FLGA"/>
    <property type="match status" value="1"/>
</dbReference>
<protein>
    <recommendedName>
        <fullName evidence="3 7">Flagella basal body P-ring formation protein FlgA</fullName>
    </recommendedName>
</protein>
<dbReference type="Gene3D" id="3.90.1210.10">
    <property type="entry name" value="Antifreeze-like/N-acetylneuraminic acid synthase C-terminal domain"/>
    <property type="match status" value="1"/>
</dbReference>
<reference evidence="9" key="2">
    <citation type="submission" date="2023-01" db="EMBL/GenBank/DDBJ databases">
        <title>Draft genome sequence of Paraferrimonas sedimenticola strain NBRC 101628.</title>
        <authorList>
            <person name="Sun Q."/>
            <person name="Mori K."/>
        </authorList>
    </citation>
    <scope>NUCLEOTIDE SEQUENCE</scope>
    <source>
        <strain evidence="9">NBRC 101628</strain>
    </source>
</reference>
<organism evidence="9 10">
    <name type="scientific">Paraferrimonas sedimenticola</name>
    <dbReference type="NCBI Taxonomy" id="375674"/>
    <lineage>
        <taxon>Bacteria</taxon>
        <taxon>Pseudomonadati</taxon>
        <taxon>Pseudomonadota</taxon>
        <taxon>Gammaproteobacteria</taxon>
        <taxon>Alteromonadales</taxon>
        <taxon>Ferrimonadaceae</taxon>
        <taxon>Paraferrimonas</taxon>
    </lineage>
</organism>
<sequence length="218" mass="24114">MAASDNDNRLSALEAFAKDFVEQKLDLSQGAIADVKVLPIDPRSQLVDCPLGYQAKLPANRQISRHNTLKVECREADQANDGDWHLYVKVRVNTLYPAIIVTKPLVAGHILTKDDLKLGYLAEHKLRGGTFQNIDELIGVRLKRRLNQDQPVFSQSLCYVCQGDQVTIIAAASTLQLRTRGQSVSDGNIGDTVRVKNSRSGKLVEAVVRKVGEVQVRL</sequence>
<dbReference type="Pfam" id="PF13144">
    <property type="entry name" value="ChapFlgA"/>
    <property type="match status" value="1"/>
</dbReference>
<comment type="function">
    <text evidence="6 7">Involved in the assembly process of the P-ring formation. It may associate with FlgF on the rod constituting a structure essential for the P-ring assembly or may act as a modulator protein for the P-ring assembly.</text>
</comment>
<comment type="caution">
    <text evidence="9">The sequence shown here is derived from an EMBL/GenBank/DDBJ whole genome shotgun (WGS) entry which is preliminary data.</text>
</comment>
<evidence type="ECO:0000256" key="6">
    <source>
        <dbReference type="ARBA" id="ARBA00025643"/>
    </source>
</evidence>
<evidence type="ECO:0000313" key="9">
    <source>
        <dbReference type="EMBL" id="GLP94997.1"/>
    </source>
</evidence>
<dbReference type="InterPro" id="IPR013974">
    <property type="entry name" value="SAF"/>
</dbReference>
<dbReference type="InterPro" id="IPR041231">
    <property type="entry name" value="FlgA_N"/>
</dbReference>
<dbReference type="InterPro" id="IPR039246">
    <property type="entry name" value="Flagellar_FlgA"/>
</dbReference>
<evidence type="ECO:0000256" key="4">
    <source>
        <dbReference type="ARBA" id="ARBA00022729"/>
    </source>
</evidence>
<keyword evidence="7" id="KW-1005">Bacterial flagellum biogenesis</keyword>
<evidence type="ECO:0000256" key="7">
    <source>
        <dbReference type="RuleBase" id="RU362063"/>
    </source>
</evidence>
<name>A0AA37RU51_9GAMM</name>
<keyword evidence="9" id="KW-0966">Cell projection</keyword>
<dbReference type="GO" id="GO:0044780">
    <property type="term" value="P:bacterial-type flagellum assembly"/>
    <property type="evidence" value="ECO:0007669"/>
    <property type="project" value="InterPro"/>
</dbReference>
<dbReference type="NCBIfam" id="TIGR03170">
    <property type="entry name" value="flgA_cterm"/>
    <property type="match status" value="1"/>
</dbReference>
<evidence type="ECO:0000256" key="2">
    <source>
        <dbReference type="ARBA" id="ARBA00010474"/>
    </source>
</evidence>
<evidence type="ECO:0000313" key="10">
    <source>
        <dbReference type="Proteomes" id="UP001161422"/>
    </source>
</evidence>
<feature type="domain" description="SAF" evidence="8">
    <location>
        <begin position="96"/>
        <end position="158"/>
    </location>
</feature>
<dbReference type="Pfam" id="PF17656">
    <property type="entry name" value="ChapFlgA_N"/>
    <property type="match status" value="1"/>
</dbReference>
<comment type="subcellular location">
    <subcellularLocation>
        <location evidence="1 7">Periplasm</location>
    </subcellularLocation>
</comment>
<keyword evidence="10" id="KW-1185">Reference proteome</keyword>
<accession>A0AA37RU51</accession>
<dbReference type="AlphaFoldDB" id="A0AA37RU51"/>
<keyword evidence="5 7" id="KW-0574">Periplasm</keyword>
<evidence type="ECO:0000256" key="1">
    <source>
        <dbReference type="ARBA" id="ARBA00004418"/>
    </source>
</evidence>
<reference evidence="9" key="1">
    <citation type="journal article" date="2014" name="Int. J. Syst. Evol. Microbiol.">
        <title>Complete genome sequence of Corynebacterium casei LMG S-19264T (=DSM 44701T), isolated from a smear-ripened cheese.</title>
        <authorList>
            <consortium name="US DOE Joint Genome Institute (JGI-PGF)"/>
            <person name="Walter F."/>
            <person name="Albersmeier A."/>
            <person name="Kalinowski J."/>
            <person name="Ruckert C."/>
        </authorList>
    </citation>
    <scope>NUCLEOTIDE SEQUENCE</scope>
    <source>
        <strain evidence="9">NBRC 101628</strain>
    </source>
</reference>
<dbReference type="SMART" id="SM00858">
    <property type="entry name" value="SAF"/>
    <property type="match status" value="1"/>
</dbReference>
<dbReference type="Gene3D" id="2.30.30.760">
    <property type="match status" value="1"/>
</dbReference>
<comment type="similarity">
    <text evidence="2 7">Belongs to the FlgA family.</text>
</comment>
<evidence type="ECO:0000259" key="8">
    <source>
        <dbReference type="SMART" id="SM00858"/>
    </source>
</evidence>
<evidence type="ECO:0000256" key="3">
    <source>
        <dbReference type="ARBA" id="ARBA00014754"/>
    </source>
</evidence>
<dbReference type="CDD" id="cd11614">
    <property type="entry name" value="SAF_CpaB_FlgA_like"/>
    <property type="match status" value="1"/>
</dbReference>
<keyword evidence="4" id="KW-0732">Signal</keyword>
<keyword evidence="9" id="KW-0282">Flagellum</keyword>